<dbReference type="EMBL" id="CAXAJV020001289">
    <property type="protein sequence ID" value="CAL7939100.1"/>
    <property type="molecule type" value="Genomic_DNA"/>
</dbReference>
<dbReference type="InterPro" id="IPR038505">
    <property type="entry name" value="FANCF_C_sf"/>
</dbReference>
<protein>
    <submittedName>
        <fullName evidence="1">Uncharacterized protein</fullName>
    </submittedName>
</protein>
<dbReference type="Gene3D" id="1.25.40.490">
    <property type="match status" value="1"/>
</dbReference>
<reference evidence="1 2" key="1">
    <citation type="submission" date="2024-08" db="EMBL/GenBank/DDBJ databases">
        <authorList>
            <person name="Will J Nash"/>
            <person name="Angela Man"/>
            <person name="Seanna McTaggart"/>
            <person name="Kendall Baker"/>
            <person name="Tom Barker"/>
            <person name="Leah Catchpole"/>
            <person name="Alex Durrant"/>
            <person name="Karim Gharbi"/>
            <person name="Naomi Irish"/>
            <person name="Gemy Kaithakottil"/>
            <person name="Debby Ku"/>
            <person name="Aaliyah Providence"/>
            <person name="Felix Shaw"/>
            <person name="David Swarbreck"/>
            <person name="Chris Watkins"/>
            <person name="Ann M. McCartney"/>
            <person name="Giulio Formenti"/>
            <person name="Alice Mouton"/>
            <person name="Noel Vella"/>
            <person name="Bjorn M von Reumont"/>
            <person name="Adriana Vella"/>
            <person name="Wilfried Haerty"/>
        </authorList>
    </citation>
    <scope>NUCLEOTIDE SEQUENCE [LARGE SCALE GENOMIC DNA]</scope>
</reference>
<proteinExistence type="predicted"/>
<sequence>MSEHDFHEILRMFDTFLTLIENPSVYEETNTENVVKSFQCAQFIEITIAKALEIGKERVLENNLHSRWLKEGRSNLYKCSELKNACDKLLEIYLKDSIVSTDVVDEFLKLYIQYCGSDRLNVFLKRILINGVCMNIVIESLEKLGVPASNIQDDALIMSWEFLIGSGNEYEVLEYIYKMSNDGLHSKLVKIAVNLDNHSKIKQLIIQVLSNRLVQNDANVCLALVDIKKKSLWKLMQNKNLEFYTNFLDSIFYFARKMEYDPIKNHWTSKYEFQYDHLVKLVEMLLDGPEDISETIYNRVQLVKTHPNGTIWHKIENDIRW</sequence>
<name>A0ABP1NDM7_XYLVO</name>
<keyword evidence="2" id="KW-1185">Reference proteome</keyword>
<evidence type="ECO:0000313" key="1">
    <source>
        <dbReference type="EMBL" id="CAL7939100.1"/>
    </source>
</evidence>
<organism evidence="1 2">
    <name type="scientific">Xylocopa violacea</name>
    <name type="common">Violet carpenter bee</name>
    <name type="synonym">Apis violacea</name>
    <dbReference type="NCBI Taxonomy" id="135666"/>
    <lineage>
        <taxon>Eukaryota</taxon>
        <taxon>Metazoa</taxon>
        <taxon>Ecdysozoa</taxon>
        <taxon>Arthropoda</taxon>
        <taxon>Hexapoda</taxon>
        <taxon>Insecta</taxon>
        <taxon>Pterygota</taxon>
        <taxon>Neoptera</taxon>
        <taxon>Endopterygota</taxon>
        <taxon>Hymenoptera</taxon>
        <taxon>Apocrita</taxon>
        <taxon>Aculeata</taxon>
        <taxon>Apoidea</taxon>
        <taxon>Anthophila</taxon>
        <taxon>Apidae</taxon>
        <taxon>Xylocopa</taxon>
        <taxon>Xylocopa</taxon>
    </lineage>
</organism>
<dbReference type="InterPro" id="IPR035428">
    <property type="entry name" value="FANCF"/>
</dbReference>
<dbReference type="Proteomes" id="UP001642520">
    <property type="component" value="Unassembled WGS sequence"/>
</dbReference>
<gene>
    <name evidence="1" type="ORF">XYLVIOL_LOCUS3674</name>
</gene>
<comment type="caution">
    <text evidence="1">The sequence shown here is derived from an EMBL/GenBank/DDBJ whole genome shotgun (WGS) entry which is preliminary data.</text>
</comment>
<accession>A0ABP1NDM7</accession>
<dbReference type="Pfam" id="PF11107">
    <property type="entry name" value="FANCF"/>
    <property type="match status" value="1"/>
</dbReference>
<evidence type="ECO:0000313" key="2">
    <source>
        <dbReference type="Proteomes" id="UP001642520"/>
    </source>
</evidence>